<feature type="non-terminal residue" evidence="2">
    <location>
        <position position="1"/>
    </location>
</feature>
<gene>
    <name evidence="2" type="ORF">UJA718_LOCUS33210</name>
</gene>
<feature type="transmembrane region" description="Helical" evidence="1">
    <location>
        <begin position="14"/>
        <end position="39"/>
    </location>
</feature>
<evidence type="ECO:0000313" key="2">
    <source>
        <dbReference type="EMBL" id="CAF4642402.1"/>
    </source>
</evidence>
<keyword evidence="1" id="KW-0472">Membrane</keyword>
<evidence type="ECO:0000256" key="1">
    <source>
        <dbReference type="SAM" id="Phobius"/>
    </source>
</evidence>
<dbReference type="Proteomes" id="UP000663873">
    <property type="component" value="Unassembled WGS sequence"/>
</dbReference>
<evidence type="ECO:0000313" key="3">
    <source>
        <dbReference type="Proteomes" id="UP000663873"/>
    </source>
</evidence>
<keyword evidence="3" id="KW-1185">Reference proteome</keyword>
<dbReference type="AlphaFoldDB" id="A0A821EVR8"/>
<keyword evidence="1" id="KW-0812">Transmembrane</keyword>
<keyword evidence="1" id="KW-1133">Transmembrane helix</keyword>
<comment type="caution">
    <text evidence="2">The sequence shown here is derived from an EMBL/GenBank/DDBJ whole genome shotgun (WGS) entry which is preliminary data.</text>
</comment>
<proteinExistence type="predicted"/>
<reference evidence="2" key="1">
    <citation type="submission" date="2021-02" db="EMBL/GenBank/DDBJ databases">
        <authorList>
            <person name="Nowell W R."/>
        </authorList>
    </citation>
    <scope>NUCLEOTIDE SEQUENCE</scope>
</reference>
<sequence length="77" mass="8751">GCSLALYRFYHPHLITLGCVTVGVSFLQIFTIILLVWLISHVEKIMLFNHPVAPPAKARRLSNEITYYPIQSSQPVK</sequence>
<protein>
    <submittedName>
        <fullName evidence="2">Uncharacterized protein</fullName>
    </submittedName>
</protein>
<accession>A0A821EVR8</accession>
<organism evidence="2 3">
    <name type="scientific">Rotaria socialis</name>
    <dbReference type="NCBI Taxonomy" id="392032"/>
    <lineage>
        <taxon>Eukaryota</taxon>
        <taxon>Metazoa</taxon>
        <taxon>Spiralia</taxon>
        <taxon>Gnathifera</taxon>
        <taxon>Rotifera</taxon>
        <taxon>Eurotatoria</taxon>
        <taxon>Bdelloidea</taxon>
        <taxon>Philodinida</taxon>
        <taxon>Philodinidae</taxon>
        <taxon>Rotaria</taxon>
    </lineage>
</organism>
<name>A0A821EVR8_9BILA</name>
<dbReference type="EMBL" id="CAJOBP010029051">
    <property type="protein sequence ID" value="CAF4642402.1"/>
    <property type="molecule type" value="Genomic_DNA"/>
</dbReference>